<evidence type="ECO:0000313" key="2">
    <source>
        <dbReference type="Proteomes" id="UP000236551"/>
    </source>
</evidence>
<evidence type="ECO:0000313" key="1">
    <source>
        <dbReference type="EMBL" id="ATZ30557.1"/>
    </source>
</evidence>
<protein>
    <submittedName>
        <fullName evidence="1">Uncharacterized protein</fullName>
    </submittedName>
</protein>
<proteinExistence type="predicted"/>
<dbReference type="Proteomes" id="UP000236551">
    <property type="component" value="Chromosome"/>
</dbReference>
<accession>A0A2H4TLY3</accession>
<dbReference type="AlphaFoldDB" id="A0A2H4TLY3"/>
<gene>
    <name evidence="1" type="ORF">CV83915_00178</name>
</gene>
<reference evidence="1 2" key="1">
    <citation type="submission" date="2017-11" db="EMBL/GenBank/DDBJ databases">
        <title>Escherichia coli CV839-15 Genome sequencing and assembly.</title>
        <authorList>
            <person name="Li Z."/>
            <person name="Song N."/>
            <person name="Li W."/>
            <person name="Philip H.R."/>
            <person name="Bu Z."/>
            <person name="Siguo L."/>
        </authorList>
    </citation>
    <scope>NUCLEOTIDE SEQUENCE [LARGE SCALE GENOMIC DNA]</scope>
    <source>
        <strain evidence="1 2">CV839-15</strain>
    </source>
</reference>
<dbReference type="EMBL" id="CP024978">
    <property type="protein sequence ID" value="ATZ30557.1"/>
    <property type="molecule type" value="Genomic_DNA"/>
</dbReference>
<name>A0A2H4TLY3_ECOLX</name>
<sequence>MKTISREKIITGFCDGIVIYRYLEIFETASGCRHCRLAG</sequence>
<organism evidence="1 2">
    <name type="scientific">Escherichia coli</name>
    <dbReference type="NCBI Taxonomy" id="562"/>
    <lineage>
        <taxon>Bacteria</taxon>
        <taxon>Pseudomonadati</taxon>
        <taxon>Pseudomonadota</taxon>
        <taxon>Gammaproteobacteria</taxon>
        <taxon>Enterobacterales</taxon>
        <taxon>Enterobacteriaceae</taxon>
        <taxon>Escherichia</taxon>
    </lineage>
</organism>